<keyword evidence="5" id="KW-1185">Reference proteome</keyword>
<dbReference type="AlphaFoldDB" id="A0A8R1DM11"/>
<sequence length="511" mass="55212">MRKARHGLLLWTWLVLIVCQTVHSQLSCERIPISFCCTSRIRDQCPEQCAAVQCGSEFIHSLFSTDVNPKPSSGAHDGSANVGNSRTGSAFVDERPPPPPPPSPMSGVDAPWNLQTSNPHPANSGDASLGTTPYSTSVFPTLIPFSSEPQLWSTISTTPAPPAPQREVHNIAQRHRHRTTPDPRIIRPPETLVVIGDYDEDEPSSENAVVDSPQPVIITTSPPSAVISNSGDVFSRSRKEITANAETLSNSSPDWKVSIIPRGQSKVPLVNSIPPLTVDGKSDERFNKFYNTIDKVINKLEFSSGGDLRFRETDPQIRLEGSTKDLSLGSGPSGLHRTTVAPGFTNKVSVVPFRPIQITAFPPSAVPGPTQFTTPPSPEPATAQCGIAPEFTPCVDNAIASKSLLECCQRKNLPPGCQQLCRYDITQAEIRAAMDRGQCGIFNVAPFLECASQGRDNSECCRHRGIVQKTGPQCEQFCRPAQGLSALGIQHIVCGNAVGDMLHCHHSGVRI</sequence>
<dbReference type="PANTHER" id="PTHR21679">
    <property type="entry name" value="DOMAIN OF UNKNOWN FUNCTION DB DOMAIN-CONTAINING PROTEIN-RELATED"/>
    <property type="match status" value="1"/>
</dbReference>
<dbReference type="InterPro" id="IPR002602">
    <property type="entry name" value="DB"/>
</dbReference>
<feature type="domain" description="Domain of unknown function DB" evidence="3">
    <location>
        <begin position="407"/>
        <end position="505"/>
    </location>
</feature>
<dbReference type="EnsemblMetazoa" id="CJA06483.1">
    <property type="protein sequence ID" value="CJA06483.1"/>
    <property type="gene ID" value="WBGene00125687"/>
</dbReference>
<dbReference type="Pfam" id="PF01682">
    <property type="entry name" value="DB"/>
    <property type="match status" value="1"/>
</dbReference>
<name>A0A8R1DM11_CAEJA</name>
<evidence type="ECO:0000259" key="3">
    <source>
        <dbReference type="Pfam" id="PF01682"/>
    </source>
</evidence>
<reference evidence="4" key="2">
    <citation type="submission" date="2022-06" db="UniProtKB">
        <authorList>
            <consortium name="EnsemblMetazoa"/>
        </authorList>
    </citation>
    <scope>IDENTIFICATION</scope>
    <source>
        <strain evidence="4">DF5081</strain>
    </source>
</reference>
<feature type="region of interest" description="Disordered" evidence="1">
    <location>
        <begin position="69"/>
        <end position="129"/>
    </location>
</feature>
<reference evidence="5" key="1">
    <citation type="submission" date="2010-08" db="EMBL/GenBank/DDBJ databases">
        <authorList>
            <consortium name="Caenorhabditis japonica Sequencing Consortium"/>
            <person name="Wilson R.K."/>
        </authorList>
    </citation>
    <scope>NUCLEOTIDE SEQUENCE [LARGE SCALE GENOMIC DNA]</scope>
    <source>
        <strain evidence="5">DF5081</strain>
    </source>
</reference>
<organism evidence="4 5">
    <name type="scientific">Caenorhabditis japonica</name>
    <dbReference type="NCBI Taxonomy" id="281687"/>
    <lineage>
        <taxon>Eukaryota</taxon>
        <taxon>Metazoa</taxon>
        <taxon>Ecdysozoa</taxon>
        <taxon>Nematoda</taxon>
        <taxon>Chromadorea</taxon>
        <taxon>Rhabditida</taxon>
        <taxon>Rhabditina</taxon>
        <taxon>Rhabditomorpha</taxon>
        <taxon>Rhabditoidea</taxon>
        <taxon>Rhabditidae</taxon>
        <taxon>Peloderinae</taxon>
        <taxon>Caenorhabditis</taxon>
    </lineage>
</organism>
<dbReference type="Proteomes" id="UP000005237">
    <property type="component" value="Unassembled WGS sequence"/>
</dbReference>
<evidence type="ECO:0000313" key="5">
    <source>
        <dbReference type="Proteomes" id="UP000005237"/>
    </source>
</evidence>
<feature type="signal peptide" evidence="2">
    <location>
        <begin position="1"/>
        <end position="24"/>
    </location>
</feature>
<proteinExistence type="predicted"/>
<evidence type="ECO:0000313" key="4">
    <source>
        <dbReference type="EnsemblMetazoa" id="CJA06483.1"/>
    </source>
</evidence>
<protein>
    <submittedName>
        <fullName evidence="4">DB domain-containing protein</fullName>
    </submittedName>
</protein>
<feature type="compositionally biased region" description="Polar residues" evidence="1">
    <location>
        <begin position="113"/>
        <end position="129"/>
    </location>
</feature>
<evidence type="ECO:0000256" key="2">
    <source>
        <dbReference type="SAM" id="SignalP"/>
    </source>
</evidence>
<keyword evidence="2" id="KW-0732">Signal</keyword>
<feature type="chain" id="PRO_5035887324" evidence="2">
    <location>
        <begin position="25"/>
        <end position="511"/>
    </location>
</feature>
<dbReference type="PANTHER" id="PTHR21679:SF5">
    <property type="entry name" value="DOMAIN OF UNKNOWN FUNCTION DB DOMAIN-CONTAINING PROTEIN"/>
    <property type="match status" value="1"/>
</dbReference>
<accession>A0A8R1DM11</accession>
<evidence type="ECO:0000256" key="1">
    <source>
        <dbReference type="SAM" id="MobiDB-lite"/>
    </source>
</evidence>